<keyword evidence="9" id="KW-1185">Reference proteome</keyword>
<keyword evidence="7" id="KW-1133">Transmembrane helix</keyword>
<evidence type="ECO:0000256" key="3">
    <source>
        <dbReference type="ARBA" id="ARBA00022679"/>
    </source>
</evidence>
<dbReference type="PANTHER" id="PTHR31288">
    <property type="entry name" value="O-FUCOSYLTRANSFERASE FAMILY PROTEIN"/>
    <property type="match status" value="1"/>
</dbReference>
<evidence type="ECO:0000256" key="1">
    <source>
        <dbReference type="ARBA" id="ARBA00007737"/>
    </source>
</evidence>
<evidence type="ECO:0000256" key="5">
    <source>
        <dbReference type="ARBA" id="ARBA00023277"/>
    </source>
</evidence>
<organism evidence="8 9">
    <name type="scientific">Musa troglodytarum</name>
    <name type="common">fe'i banana</name>
    <dbReference type="NCBI Taxonomy" id="320322"/>
    <lineage>
        <taxon>Eukaryota</taxon>
        <taxon>Viridiplantae</taxon>
        <taxon>Streptophyta</taxon>
        <taxon>Embryophyta</taxon>
        <taxon>Tracheophyta</taxon>
        <taxon>Spermatophyta</taxon>
        <taxon>Magnoliopsida</taxon>
        <taxon>Liliopsida</taxon>
        <taxon>Zingiberales</taxon>
        <taxon>Musaceae</taxon>
        <taxon>Musa</taxon>
    </lineage>
</organism>
<keyword evidence="7" id="KW-0472">Membrane</keyword>
<dbReference type="InterPro" id="IPR024709">
    <property type="entry name" value="FucosylTrfase_pln"/>
</dbReference>
<dbReference type="Pfam" id="PF10250">
    <property type="entry name" value="O-FucT"/>
    <property type="match status" value="1"/>
</dbReference>
<evidence type="ECO:0000313" key="9">
    <source>
        <dbReference type="Proteomes" id="UP001055439"/>
    </source>
</evidence>
<dbReference type="Proteomes" id="UP001055439">
    <property type="component" value="Chromosome 2"/>
</dbReference>
<keyword evidence="5" id="KW-0119">Carbohydrate metabolism</keyword>
<evidence type="ECO:0000256" key="7">
    <source>
        <dbReference type="SAM" id="Phobius"/>
    </source>
</evidence>
<keyword evidence="2" id="KW-0328">Glycosyltransferase</keyword>
<dbReference type="EMBL" id="CP097504">
    <property type="protein sequence ID" value="URD88846.1"/>
    <property type="molecule type" value="Genomic_DNA"/>
</dbReference>
<dbReference type="GO" id="GO:0016757">
    <property type="term" value="F:glycosyltransferase activity"/>
    <property type="evidence" value="ECO:0007669"/>
    <property type="project" value="UniProtKB-KW"/>
</dbReference>
<keyword evidence="7" id="KW-0812">Transmembrane</keyword>
<evidence type="ECO:0000256" key="6">
    <source>
        <dbReference type="ARBA" id="ARBA00030350"/>
    </source>
</evidence>
<dbReference type="PANTHER" id="PTHR31288:SF8">
    <property type="entry name" value="O-FUCOSYLTRANSFERASE 10-RELATED"/>
    <property type="match status" value="1"/>
</dbReference>
<feature type="transmembrane region" description="Helical" evidence="7">
    <location>
        <begin position="48"/>
        <end position="72"/>
    </location>
</feature>
<dbReference type="InterPro" id="IPR019378">
    <property type="entry name" value="GDP-Fuc_O-FucTrfase"/>
</dbReference>
<dbReference type="PIRSF" id="PIRSF009360">
    <property type="entry name" value="UCP009360"/>
    <property type="match status" value="1"/>
</dbReference>
<comment type="similarity">
    <text evidence="1">Belongs to the glycosyltransferase GT106 family.</text>
</comment>
<dbReference type="GO" id="GO:0006004">
    <property type="term" value="P:fucose metabolic process"/>
    <property type="evidence" value="ECO:0007669"/>
    <property type="project" value="UniProtKB-KW"/>
</dbReference>
<sequence length="564" mass="63725">MKAKTHVQGLPTRPPQGHCRRASRGRAWHDLPENPKAAEALRRFRSPFLLVSALLSYVLGLLYCTSIFSAVAPPLAPLPGSVYRSKELFDKLLPDLLSVNSSTVQLNTIWTSRRKLKQWKDCTNHKMEHPGSTEPFGYLIVDANGGLNQQRSSICNAVALAGLLNAVLVIPNFHLHNIWMDPRQVYIYEFKDIYDEDHFINTLEGHVTVARDIPEMVIERFGYNISNVPNLKVKAWASSSYYSDVALPLLREHGVIRISPFANRLSNEVPSDMQRLRCLANYKALRFSLPIAAMAKKLVGRMVEKSSLSGGKYVSIHLRFEEVSNSEPDMVAFSCCIYDGGMSEKAEMDSARQRGWKEKFKLRGHCSRPDLNRMQGKCPLTPLEVGMMLRGMGFSNDTPIYLASGKLYKEETHLAPLLQLFPLLQTKESLATSEELAPFQNYSSRMAALDYSVCLHSEVFVTTQGGNFPHFMMGHRRFLYDGHAKTIKPNKPNLAVLFQDTNISWKAFRGHLEVMLDESERKGMVLRKSGQSVYSFPSPDCACLHDHHANSTLFKRYQHHHGVG</sequence>
<dbReference type="AlphaFoldDB" id="A0A9E7JQ82"/>
<evidence type="ECO:0000256" key="4">
    <source>
        <dbReference type="ARBA" id="ARBA00023253"/>
    </source>
</evidence>
<proteinExistence type="inferred from homology"/>
<accession>A0A9E7JQ82</accession>
<protein>
    <recommendedName>
        <fullName evidence="6">O-fucosyltransferase family protein</fullName>
    </recommendedName>
</protein>
<dbReference type="OrthoDB" id="1892656at2759"/>
<evidence type="ECO:0000256" key="2">
    <source>
        <dbReference type="ARBA" id="ARBA00022676"/>
    </source>
</evidence>
<keyword evidence="3" id="KW-0808">Transferase</keyword>
<name>A0A9E7JQ82_9LILI</name>
<evidence type="ECO:0000313" key="8">
    <source>
        <dbReference type="EMBL" id="URD88846.1"/>
    </source>
</evidence>
<reference evidence="8" key="1">
    <citation type="submission" date="2022-05" db="EMBL/GenBank/DDBJ databases">
        <title>The Musa troglodytarum L. genome provides insights into the mechanism of non-climacteric behaviour and enrichment of carotenoids.</title>
        <authorList>
            <person name="Wang J."/>
        </authorList>
    </citation>
    <scope>NUCLEOTIDE SEQUENCE</scope>
    <source>
        <tissue evidence="8">Leaf</tissue>
    </source>
</reference>
<gene>
    <name evidence="8" type="ORF">MUK42_28381</name>
</gene>
<dbReference type="CDD" id="cd11299">
    <property type="entry name" value="O-FucT_plant"/>
    <property type="match status" value="1"/>
</dbReference>
<keyword evidence="4" id="KW-0294">Fucose metabolism</keyword>